<dbReference type="Gene3D" id="3.20.20.70">
    <property type="entry name" value="Aldolase class I"/>
    <property type="match status" value="1"/>
</dbReference>
<dbReference type="Gene3D" id="3.40.50.720">
    <property type="entry name" value="NAD(P)-binding Rossmann-like Domain"/>
    <property type="match status" value="1"/>
</dbReference>
<dbReference type="InterPro" id="IPR051793">
    <property type="entry name" value="NADH:flavin_oxidoreductase"/>
</dbReference>
<evidence type="ECO:0000256" key="8">
    <source>
        <dbReference type="ARBA" id="ARBA00023004"/>
    </source>
</evidence>
<dbReference type="GO" id="GO:0016491">
    <property type="term" value="F:oxidoreductase activity"/>
    <property type="evidence" value="ECO:0007669"/>
    <property type="project" value="UniProtKB-KW"/>
</dbReference>
<comment type="cofactor">
    <cofactor evidence="2">
        <name>[4Fe-4S] cluster</name>
        <dbReference type="ChEBI" id="CHEBI:49883"/>
    </cofactor>
</comment>
<sequence>MNNKLNGLTKPLRLGRLNVKNRIWNSPLWTRTASAEGEVTERTIAHYVARAKGGTGVISTEGVAVDGRHTWVEPQMRLDHNRFAPGHRRLVEEVHMYNVPIICQLHHAGMFGNDPVSPSGIPCQDMGKIGQFIEPRELTTKEVEEIRDMFIAAAERAHEVGYDGVELHGSTAYLLEQFYSPHNNKRTDKYGGSLQGRMQLALEIVRGIRANCGPHFVIGYTVVDCDMIEGGITREQTTVFAKELERAGINYLDLQTDGTYETFHLVTASAGYRRQPLGQFDKTEYYKSILNIPVVTRGAGQYNPIEWNEAFENDRADAVRLGKQMLADPDVAGKAVRGDLEDIRSCIKCGNCLFSGEISNWQLSCAVNSGCGRMDKPVTPALVSKNVLVIGAGPAGLEAARVAALRGHSVTLVEKQEKVGGNLYIASLPVSKDDLMKFAIWAEKQCEKLGVTIKLNTEATAEMVDELKPDVVIVASGSNPLVPPIKGVDMPHVVTAEDVLQGKVKVGNNVVVAGAGEVGLETADSIMENYEIQNLTVVEMQKEVGADMSPLDKAMLFHNDSVFPKHMRNGLKIVTETKLQEITEKGVRICGKNWNEYEVEADTVVLALGYVANNKIVESLNEKVSEVYVVGDAVRARKIADAVYQANYFASRI</sequence>
<dbReference type="Pfam" id="PF07992">
    <property type="entry name" value="Pyr_redox_2"/>
    <property type="match status" value="1"/>
</dbReference>
<dbReference type="CDD" id="cd02803">
    <property type="entry name" value="OYE_like_FMN_family"/>
    <property type="match status" value="1"/>
</dbReference>
<accession>A0A9J6NXR3</accession>
<evidence type="ECO:0000256" key="3">
    <source>
        <dbReference type="ARBA" id="ARBA00011048"/>
    </source>
</evidence>
<dbReference type="AlphaFoldDB" id="A0A9J6NXR3"/>
<dbReference type="PANTHER" id="PTHR42917">
    <property type="entry name" value="2,4-DIENOYL-COA REDUCTASE"/>
    <property type="match status" value="1"/>
</dbReference>
<reference evidence="12" key="1">
    <citation type="journal article" date="2021" name="mSystems">
        <title>Bacteria and Archaea Synergistically Convert Glycine Betaine to Biogenic Methane in the Formosa Cold Seep of the South China Sea.</title>
        <authorList>
            <person name="Li L."/>
            <person name="Zhang W."/>
            <person name="Zhang S."/>
            <person name="Song L."/>
            <person name="Sun Q."/>
            <person name="Zhang H."/>
            <person name="Xiang H."/>
            <person name="Dong X."/>
        </authorList>
    </citation>
    <scope>NUCLEOTIDE SEQUENCE</scope>
    <source>
        <strain evidence="12">ZWT</strain>
    </source>
</reference>
<dbReference type="InterPro" id="IPR001155">
    <property type="entry name" value="OxRdtase_FMN_N"/>
</dbReference>
<dbReference type="PRINTS" id="PR00368">
    <property type="entry name" value="FADPNR"/>
</dbReference>
<dbReference type="PRINTS" id="PR00469">
    <property type="entry name" value="PNDRDTASEII"/>
</dbReference>
<evidence type="ECO:0000259" key="10">
    <source>
        <dbReference type="Pfam" id="PF00724"/>
    </source>
</evidence>
<dbReference type="Gene3D" id="3.50.50.60">
    <property type="entry name" value="FAD/NAD(P)-binding domain"/>
    <property type="match status" value="1"/>
</dbReference>
<protein>
    <submittedName>
        <fullName evidence="12">FAD-dependent oxidoreductase</fullName>
    </submittedName>
</protein>
<keyword evidence="8" id="KW-0408">Iron</keyword>
<dbReference type="GO" id="GO:0051536">
    <property type="term" value="F:iron-sulfur cluster binding"/>
    <property type="evidence" value="ECO:0007669"/>
    <property type="project" value="UniProtKB-KW"/>
</dbReference>
<keyword evidence="7" id="KW-0560">Oxidoreductase</keyword>
<dbReference type="InterPro" id="IPR013785">
    <property type="entry name" value="Aldolase_TIM"/>
</dbReference>
<evidence type="ECO:0000256" key="1">
    <source>
        <dbReference type="ARBA" id="ARBA00001917"/>
    </source>
</evidence>
<dbReference type="InterPro" id="IPR023753">
    <property type="entry name" value="FAD/NAD-binding_dom"/>
</dbReference>
<comment type="similarity">
    <text evidence="3">In the N-terminal section; belongs to the NADH:flavin oxidoreductase/NADH oxidase family.</text>
</comment>
<evidence type="ECO:0000259" key="11">
    <source>
        <dbReference type="Pfam" id="PF07992"/>
    </source>
</evidence>
<evidence type="ECO:0000256" key="4">
    <source>
        <dbReference type="ARBA" id="ARBA00022630"/>
    </source>
</evidence>
<evidence type="ECO:0000256" key="5">
    <source>
        <dbReference type="ARBA" id="ARBA00022643"/>
    </source>
</evidence>
<feature type="domain" description="NADH:flavin oxidoreductase/NADH oxidase N-terminal" evidence="10">
    <location>
        <begin position="9"/>
        <end position="336"/>
    </location>
</feature>
<dbReference type="PANTHER" id="PTHR42917:SF2">
    <property type="entry name" value="2,4-DIENOYL-COA REDUCTASE [(2E)-ENOYL-COA-PRODUCING]"/>
    <property type="match status" value="1"/>
</dbReference>
<organism evidence="12 13">
    <name type="scientific">Oceanirhabdus seepicola</name>
    <dbReference type="NCBI Taxonomy" id="2828781"/>
    <lineage>
        <taxon>Bacteria</taxon>
        <taxon>Bacillati</taxon>
        <taxon>Bacillota</taxon>
        <taxon>Clostridia</taxon>
        <taxon>Eubacteriales</taxon>
        <taxon>Clostridiaceae</taxon>
        <taxon>Oceanirhabdus</taxon>
    </lineage>
</organism>
<dbReference type="RefSeq" id="WP_250857916.1">
    <property type="nucleotide sequence ID" value="NZ_JAGSOJ010000001.1"/>
</dbReference>
<keyword evidence="5" id="KW-0288">FMN</keyword>
<name>A0A9J6NXR3_9CLOT</name>
<dbReference type="EMBL" id="JAGSOJ010000001">
    <property type="protein sequence ID" value="MCM1989051.1"/>
    <property type="molecule type" value="Genomic_DNA"/>
</dbReference>
<dbReference type="SUPFAM" id="SSF51395">
    <property type="entry name" value="FMN-linked oxidoreductases"/>
    <property type="match status" value="1"/>
</dbReference>
<evidence type="ECO:0000313" key="13">
    <source>
        <dbReference type="Proteomes" id="UP001056429"/>
    </source>
</evidence>
<keyword evidence="9" id="KW-0411">Iron-sulfur</keyword>
<keyword evidence="4" id="KW-0285">Flavoprotein</keyword>
<evidence type="ECO:0000256" key="6">
    <source>
        <dbReference type="ARBA" id="ARBA00022723"/>
    </source>
</evidence>
<dbReference type="SUPFAM" id="SSF51905">
    <property type="entry name" value="FAD/NAD(P)-binding domain"/>
    <property type="match status" value="1"/>
</dbReference>
<comment type="caution">
    <text evidence="12">The sequence shown here is derived from an EMBL/GenBank/DDBJ whole genome shotgun (WGS) entry which is preliminary data.</text>
</comment>
<dbReference type="GO" id="GO:0010181">
    <property type="term" value="F:FMN binding"/>
    <property type="evidence" value="ECO:0007669"/>
    <property type="project" value="InterPro"/>
</dbReference>
<feature type="domain" description="FAD/NAD(P)-binding" evidence="11">
    <location>
        <begin position="386"/>
        <end position="624"/>
    </location>
</feature>
<comment type="cofactor">
    <cofactor evidence="1">
        <name>FMN</name>
        <dbReference type="ChEBI" id="CHEBI:58210"/>
    </cofactor>
</comment>
<proteinExistence type="inferred from homology"/>
<keyword evidence="6" id="KW-0479">Metal-binding</keyword>
<keyword evidence="13" id="KW-1185">Reference proteome</keyword>
<evidence type="ECO:0000256" key="9">
    <source>
        <dbReference type="ARBA" id="ARBA00023014"/>
    </source>
</evidence>
<evidence type="ECO:0000313" key="12">
    <source>
        <dbReference type="EMBL" id="MCM1989051.1"/>
    </source>
</evidence>
<dbReference type="Proteomes" id="UP001056429">
    <property type="component" value="Unassembled WGS sequence"/>
</dbReference>
<dbReference type="Pfam" id="PF00724">
    <property type="entry name" value="Oxidored_FMN"/>
    <property type="match status" value="1"/>
</dbReference>
<evidence type="ECO:0000256" key="2">
    <source>
        <dbReference type="ARBA" id="ARBA00001966"/>
    </source>
</evidence>
<gene>
    <name evidence="12" type="ORF">KDK92_04800</name>
</gene>
<reference evidence="12" key="2">
    <citation type="submission" date="2021-04" db="EMBL/GenBank/DDBJ databases">
        <authorList>
            <person name="Dong X."/>
        </authorList>
    </citation>
    <scope>NUCLEOTIDE SEQUENCE</scope>
    <source>
        <strain evidence="12">ZWT</strain>
    </source>
</reference>
<dbReference type="InterPro" id="IPR036188">
    <property type="entry name" value="FAD/NAD-bd_sf"/>
</dbReference>
<dbReference type="GO" id="GO:0046872">
    <property type="term" value="F:metal ion binding"/>
    <property type="evidence" value="ECO:0007669"/>
    <property type="project" value="UniProtKB-KW"/>
</dbReference>
<evidence type="ECO:0000256" key="7">
    <source>
        <dbReference type="ARBA" id="ARBA00023002"/>
    </source>
</evidence>